<dbReference type="SUPFAM" id="SSF81383">
    <property type="entry name" value="F-box domain"/>
    <property type="match status" value="1"/>
</dbReference>
<proteinExistence type="predicted"/>
<evidence type="ECO:0000259" key="1">
    <source>
        <dbReference type="Pfam" id="PF00646"/>
    </source>
</evidence>
<feature type="domain" description="F-box" evidence="1">
    <location>
        <begin position="25"/>
        <end position="64"/>
    </location>
</feature>
<dbReference type="PANTHER" id="PTHR31900">
    <property type="entry name" value="F-BOX/RNI SUPERFAMILY PROTEIN-RELATED"/>
    <property type="match status" value="1"/>
</dbReference>
<name>G7KDU9_MEDTR</name>
<dbReference type="InterPro" id="IPR053781">
    <property type="entry name" value="F-box_AtFBL13-like"/>
</dbReference>
<accession>A0A0C3XI42</accession>
<dbReference type="Pfam" id="PF08387">
    <property type="entry name" value="FBD"/>
    <property type="match status" value="1"/>
</dbReference>
<dbReference type="Pfam" id="PF00646">
    <property type="entry name" value="F-box"/>
    <property type="match status" value="1"/>
</dbReference>
<feature type="domain" description="F-box/LRR-repeat protein 15/At3g58940/PEG3-like LRR" evidence="3">
    <location>
        <begin position="102"/>
        <end position="223"/>
    </location>
</feature>
<dbReference type="InterPro" id="IPR055411">
    <property type="entry name" value="LRR_FXL15/At3g58940/PEG3-like"/>
</dbReference>
<dbReference type="AlphaFoldDB" id="G7KDU9"/>
<evidence type="ECO:0000313" key="6">
    <source>
        <dbReference type="Proteomes" id="UP000002051"/>
    </source>
</evidence>
<dbReference type="EMBL" id="CM001221">
    <property type="protein sequence ID" value="AES96677.2"/>
    <property type="molecule type" value="Genomic_DNA"/>
</dbReference>
<gene>
    <name evidence="4" type="ordered locus">MTR_5g039950</name>
</gene>
<dbReference type="InterPro" id="IPR036047">
    <property type="entry name" value="F-box-like_dom_sf"/>
</dbReference>
<protein>
    <submittedName>
        <fullName evidence="4">F-box/RNI/FBD-like domain protein</fullName>
    </submittedName>
</protein>
<dbReference type="Gene3D" id="3.80.10.10">
    <property type="entry name" value="Ribonuclease Inhibitor"/>
    <property type="match status" value="1"/>
</dbReference>
<accession>G7KDU9</accession>
<dbReference type="PANTHER" id="PTHR31900:SF32">
    <property type="entry name" value="F-BOX_RNI_FBD-LIKE DOMAIN PROTEIN"/>
    <property type="match status" value="1"/>
</dbReference>
<dbReference type="Pfam" id="PF24758">
    <property type="entry name" value="LRR_At5g56370"/>
    <property type="match status" value="1"/>
</dbReference>
<evidence type="ECO:0000313" key="4">
    <source>
        <dbReference type="EMBL" id="AES96677.2"/>
    </source>
</evidence>
<dbReference type="InterPro" id="IPR006566">
    <property type="entry name" value="FBD"/>
</dbReference>
<dbReference type="HOGENOM" id="CLU_010721_1_2_1"/>
<reference evidence="5" key="3">
    <citation type="submission" date="2015-04" db="UniProtKB">
        <authorList>
            <consortium name="EnsemblPlants"/>
        </authorList>
    </citation>
    <scope>IDENTIFICATION</scope>
    <source>
        <strain evidence="5">cv. Jemalong A17</strain>
    </source>
</reference>
<evidence type="ECO:0000313" key="5">
    <source>
        <dbReference type="EnsemblPlants" id="AES96677"/>
    </source>
</evidence>
<evidence type="ECO:0000259" key="3">
    <source>
        <dbReference type="Pfam" id="PF24758"/>
    </source>
</evidence>
<dbReference type="PaxDb" id="3880-AES96677"/>
<dbReference type="InterPro" id="IPR050232">
    <property type="entry name" value="FBL13/AtMIF1-like"/>
</dbReference>
<dbReference type="EnsemblPlants" id="AES96677">
    <property type="protein sequence ID" value="AES96677"/>
    <property type="gene ID" value="MTR_5g039950"/>
</dbReference>
<dbReference type="STRING" id="3880.G7KDU9"/>
<dbReference type="InterPro" id="IPR001810">
    <property type="entry name" value="F-box_dom"/>
</dbReference>
<feature type="domain" description="FBD" evidence="2">
    <location>
        <begin position="345"/>
        <end position="387"/>
    </location>
</feature>
<reference evidence="4 6" key="2">
    <citation type="journal article" date="2014" name="BMC Genomics">
        <title>An improved genome release (version Mt4.0) for the model legume Medicago truncatula.</title>
        <authorList>
            <person name="Tang H."/>
            <person name="Krishnakumar V."/>
            <person name="Bidwell S."/>
            <person name="Rosen B."/>
            <person name="Chan A."/>
            <person name="Zhou S."/>
            <person name="Gentzbittel L."/>
            <person name="Childs K.L."/>
            <person name="Yandell M."/>
            <person name="Gundlach H."/>
            <person name="Mayer K.F."/>
            <person name="Schwartz D.C."/>
            <person name="Town C.D."/>
        </authorList>
    </citation>
    <scope>GENOME REANNOTATION</scope>
    <source>
        <strain evidence="5 6">cv. Jemalong A17</strain>
    </source>
</reference>
<dbReference type="SUPFAM" id="SSF52047">
    <property type="entry name" value="RNI-like"/>
    <property type="match status" value="1"/>
</dbReference>
<dbReference type="Proteomes" id="UP000002051">
    <property type="component" value="Chromosome 5"/>
</dbReference>
<dbReference type="InterPro" id="IPR032675">
    <property type="entry name" value="LRR_dom_sf"/>
</dbReference>
<organism evidence="4 6">
    <name type="scientific">Medicago truncatula</name>
    <name type="common">Barrel medic</name>
    <name type="synonym">Medicago tribuloides</name>
    <dbReference type="NCBI Taxonomy" id="3880"/>
    <lineage>
        <taxon>Eukaryota</taxon>
        <taxon>Viridiplantae</taxon>
        <taxon>Streptophyta</taxon>
        <taxon>Embryophyta</taxon>
        <taxon>Tracheophyta</taxon>
        <taxon>Spermatophyta</taxon>
        <taxon>Magnoliopsida</taxon>
        <taxon>eudicotyledons</taxon>
        <taxon>Gunneridae</taxon>
        <taxon>Pentapetalae</taxon>
        <taxon>rosids</taxon>
        <taxon>fabids</taxon>
        <taxon>Fabales</taxon>
        <taxon>Fabaceae</taxon>
        <taxon>Papilionoideae</taxon>
        <taxon>50 kb inversion clade</taxon>
        <taxon>NPAAA clade</taxon>
        <taxon>Hologalegina</taxon>
        <taxon>IRL clade</taxon>
        <taxon>Trifolieae</taxon>
        <taxon>Medicago</taxon>
    </lineage>
</organism>
<dbReference type="eggNOG" id="ENOG502RYTW">
    <property type="taxonomic scope" value="Eukaryota"/>
</dbReference>
<reference evidence="4 6" key="1">
    <citation type="journal article" date="2011" name="Nature">
        <title>The Medicago genome provides insight into the evolution of rhizobial symbioses.</title>
        <authorList>
            <person name="Young N.D."/>
            <person name="Debelle F."/>
            <person name="Oldroyd G.E."/>
            <person name="Geurts R."/>
            <person name="Cannon S.B."/>
            <person name="Udvardi M.K."/>
            <person name="Benedito V.A."/>
            <person name="Mayer K.F."/>
            <person name="Gouzy J."/>
            <person name="Schoof H."/>
            <person name="Van de Peer Y."/>
            <person name="Proost S."/>
            <person name="Cook D.R."/>
            <person name="Meyers B.C."/>
            <person name="Spannagl M."/>
            <person name="Cheung F."/>
            <person name="De Mita S."/>
            <person name="Krishnakumar V."/>
            <person name="Gundlach H."/>
            <person name="Zhou S."/>
            <person name="Mudge J."/>
            <person name="Bharti A.K."/>
            <person name="Murray J.D."/>
            <person name="Naoumkina M.A."/>
            <person name="Rosen B."/>
            <person name="Silverstein K.A."/>
            <person name="Tang H."/>
            <person name="Rombauts S."/>
            <person name="Zhao P.X."/>
            <person name="Zhou P."/>
            <person name="Barbe V."/>
            <person name="Bardou P."/>
            <person name="Bechner M."/>
            <person name="Bellec A."/>
            <person name="Berger A."/>
            <person name="Berges H."/>
            <person name="Bidwell S."/>
            <person name="Bisseling T."/>
            <person name="Choisne N."/>
            <person name="Couloux A."/>
            <person name="Denny R."/>
            <person name="Deshpande S."/>
            <person name="Dai X."/>
            <person name="Doyle J.J."/>
            <person name="Dudez A.M."/>
            <person name="Farmer A.D."/>
            <person name="Fouteau S."/>
            <person name="Franken C."/>
            <person name="Gibelin C."/>
            <person name="Gish J."/>
            <person name="Goldstein S."/>
            <person name="Gonzalez A.J."/>
            <person name="Green P.J."/>
            <person name="Hallab A."/>
            <person name="Hartog M."/>
            <person name="Hua A."/>
            <person name="Humphray S.J."/>
            <person name="Jeong D.H."/>
            <person name="Jing Y."/>
            <person name="Jocker A."/>
            <person name="Kenton S.M."/>
            <person name="Kim D.J."/>
            <person name="Klee K."/>
            <person name="Lai H."/>
            <person name="Lang C."/>
            <person name="Lin S."/>
            <person name="Macmil S.L."/>
            <person name="Magdelenat G."/>
            <person name="Matthews L."/>
            <person name="McCorrison J."/>
            <person name="Monaghan E.L."/>
            <person name="Mun J.H."/>
            <person name="Najar F.Z."/>
            <person name="Nicholson C."/>
            <person name="Noirot C."/>
            <person name="O'Bleness M."/>
            <person name="Paule C.R."/>
            <person name="Poulain J."/>
            <person name="Prion F."/>
            <person name="Qin B."/>
            <person name="Qu C."/>
            <person name="Retzel E.F."/>
            <person name="Riddle C."/>
            <person name="Sallet E."/>
            <person name="Samain S."/>
            <person name="Samson N."/>
            <person name="Sanders I."/>
            <person name="Saurat O."/>
            <person name="Scarpelli C."/>
            <person name="Schiex T."/>
            <person name="Segurens B."/>
            <person name="Severin A.J."/>
            <person name="Sherrier D.J."/>
            <person name="Shi R."/>
            <person name="Sims S."/>
            <person name="Singer S.R."/>
            <person name="Sinharoy S."/>
            <person name="Sterck L."/>
            <person name="Viollet A."/>
            <person name="Wang B.B."/>
            <person name="Wang K."/>
            <person name="Wang M."/>
            <person name="Wang X."/>
            <person name="Warfsmann J."/>
            <person name="Weissenbach J."/>
            <person name="White D.D."/>
            <person name="White J.D."/>
            <person name="Wiley G.B."/>
            <person name="Wincker P."/>
            <person name="Xing Y."/>
            <person name="Yang L."/>
            <person name="Yao Z."/>
            <person name="Ying F."/>
            <person name="Zhai J."/>
            <person name="Zhou L."/>
            <person name="Zuber A."/>
            <person name="Denarie J."/>
            <person name="Dixon R.A."/>
            <person name="May G.D."/>
            <person name="Schwartz D.C."/>
            <person name="Rogers J."/>
            <person name="Quetier F."/>
            <person name="Town C.D."/>
            <person name="Roe B.A."/>
        </authorList>
    </citation>
    <scope>NUCLEOTIDE SEQUENCE [LARGE SCALE GENOMIC DNA]</scope>
    <source>
        <strain evidence="4">A17</strain>
        <strain evidence="5 6">cv. Jemalong A17</strain>
    </source>
</reference>
<keyword evidence="6" id="KW-1185">Reference proteome</keyword>
<dbReference type="CDD" id="cd22160">
    <property type="entry name" value="F-box_AtFBL13-like"/>
    <property type="match status" value="1"/>
</dbReference>
<sequence length="420" mass="47922">MADTISSPDLPKIKKHNAGDMKDMISNMPDAILHYILSLLSTKEAVRTSILSPKWRYSWTQLSVFEFKIPHPLYELLHKSNHVERLCIEILKITIDANKVTSLVSSAAKHNVHDLQLSIDDKKYLDTIFVLPNCLSVFPSLNKLFLQLGSLLYVRDGICFSSLKTLNLSYVRFVDEKSVQQLFSGCPVLEELILYNYYDHYDCHTVKIDAPNISSLSCSSTPTLKFVLVNLISIVDANIGLEFDYPQSEQYAAQCVFELLSALKGVKSLTMTSDTFQSLYFSADTLHLLPLFHSLTHLYITHSWIMDFTLEVLFDILHKTPKLEVLGIPMVYCLHLVDEEVTINSVPCCFKSSLKFLWISDFNGYKYEVQMISLLVEKFTILEEMKISFSGFLSDCLEEETAVKNQLQSLCHGKFAIEFK</sequence>
<evidence type="ECO:0000259" key="2">
    <source>
        <dbReference type="Pfam" id="PF08387"/>
    </source>
</evidence>